<keyword evidence="3" id="KW-0949">S-adenosyl-L-methionine</keyword>
<dbReference type="InterPro" id="IPR001077">
    <property type="entry name" value="COMT_C"/>
</dbReference>
<dbReference type="Pfam" id="PF00891">
    <property type="entry name" value="Methyltransf_2"/>
    <property type="match status" value="1"/>
</dbReference>
<sequence length="364" mass="39005">MAFVHGEQQAVPSDEDMVGAFALLYHHAFSYIKTMALKCAVELGIPDAIHGRGGAATLAEIANDAGVHESRLPDLRCLMKLLTTSGIFRATAADGGEVASYGLTVASSLVVGPRSLSNMVRFDSGPVSLTPFFDMPTWLRTAPAPEPETPKSLFELTHGRSRWDPANDDNDTMNVAAFAESQLLIEAVLGGHRDVFHGLTSLVDVGGGQGSFAKAIAAAFPGIKCTIMDLPHVVDDAPVAGGDVQFVAGDMFESIPTADAVLLKYVLHCWDDNNCAKILKHCKDAIPARDAGGKVVITEMVLGSGPHRDTKVAETEEMHSLFLTCISGVGREEHEWKKIFRDAGFNDYKITPVMGPISVIEVYP</sequence>
<evidence type="ECO:0000259" key="6">
    <source>
        <dbReference type="Pfam" id="PF08100"/>
    </source>
</evidence>
<dbReference type="SUPFAM" id="SSF46785">
    <property type="entry name" value="Winged helix' DNA-binding domain"/>
    <property type="match status" value="1"/>
</dbReference>
<gene>
    <name evidence="7" type="ORF">NCGR_LOCUS39272</name>
</gene>
<evidence type="ECO:0000313" key="7">
    <source>
        <dbReference type="EMBL" id="CAD6255734.1"/>
    </source>
</evidence>
<dbReference type="PIRSF" id="PIRSF005739">
    <property type="entry name" value="O-mtase"/>
    <property type="match status" value="1"/>
</dbReference>
<dbReference type="Pfam" id="PF08100">
    <property type="entry name" value="Dimerisation"/>
    <property type="match status" value="1"/>
</dbReference>
<feature type="domain" description="O-methyltransferase C-terminal" evidence="5">
    <location>
        <begin position="150"/>
        <end position="346"/>
    </location>
</feature>
<dbReference type="InterPro" id="IPR036388">
    <property type="entry name" value="WH-like_DNA-bd_sf"/>
</dbReference>
<evidence type="ECO:0000256" key="1">
    <source>
        <dbReference type="ARBA" id="ARBA00022603"/>
    </source>
</evidence>
<evidence type="ECO:0000256" key="4">
    <source>
        <dbReference type="PIRSR" id="PIRSR005739-1"/>
    </source>
</evidence>
<dbReference type="EMBL" id="CAJGYO010000010">
    <property type="protein sequence ID" value="CAD6255734.1"/>
    <property type="molecule type" value="Genomic_DNA"/>
</dbReference>
<dbReference type="InterPro" id="IPR029063">
    <property type="entry name" value="SAM-dependent_MTases_sf"/>
</dbReference>
<dbReference type="SUPFAM" id="SSF53335">
    <property type="entry name" value="S-adenosyl-L-methionine-dependent methyltransferases"/>
    <property type="match status" value="1"/>
</dbReference>
<evidence type="ECO:0000256" key="2">
    <source>
        <dbReference type="ARBA" id="ARBA00022679"/>
    </source>
</evidence>
<dbReference type="AlphaFoldDB" id="A0A811Q912"/>
<dbReference type="Proteomes" id="UP000604825">
    <property type="component" value="Unassembled WGS sequence"/>
</dbReference>
<evidence type="ECO:0000259" key="5">
    <source>
        <dbReference type="Pfam" id="PF00891"/>
    </source>
</evidence>
<dbReference type="InterPro" id="IPR016461">
    <property type="entry name" value="COMT-like"/>
</dbReference>
<dbReference type="Gene3D" id="1.10.10.10">
    <property type="entry name" value="Winged helix-like DNA-binding domain superfamily/Winged helix DNA-binding domain"/>
    <property type="match status" value="1"/>
</dbReference>
<evidence type="ECO:0000256" key="3">
    <source>
        <dbReference type="ARBA" id="ARBA00022691"/>
    </source>
</evidence>
<keyword evidence="1" id="KW-0489">Methyltransferase</keyword>
<reference evidence="7" key="1">
    <citation type="submission" date="2020-10" db="EMBL/GenBank/DDBJ databases">
        <authorList>
            <person name="Han B."/>
            <person name="Lu T."/>
            <person name="Zhao Q."/>
            <person name="Huang X."/>
            <person name="Zhao Y."/>
        </authorList>
    </citation>
    <scope>NUCLEOTIDE SEQUENCE</scope>
</reference>
<dbReference type="FunFam" id="3.40.50.150:FF:000206">
    <property type="entry name" value="O-methyltransferase ZRP4"/>
    <property type="match status" value="1"/>
</dbReference>
<comment type="caution">
    <text evidence="7">The sequence shown here is derived from an EMBL/GenBank/DDBJ whole genome shotgun (WGS) entry which is preliminary data.</text>
</comment>
<feature type="domain" description="O-methyltransferase dimerisation" evidence="6">
    <location>
        <begin position="26"/>
        <end position="110"/>
    </location>
</feature>
<protein>
    <submittedName>
        <fullName evidence="7">Uncharacterized protein</fullName>
    </submittedName>
</protein>
<accession>A0A811Q912</accession>
<feature type="active site" description="Proton acceptor" evidence="4">
    <location>
        <position position="268"/>
    </location>
</feature>
<dbReference type="GO" id="GO:0032259">
    <property type="term" value="P:methylation"/>
    <property type="evidence" value="ECO:0007669"/>
    <property type="project" value="UniProtKB-KW"/>
</dbReference>
<dbReference type="InterPro" id="IPR012967">
    <property type="entry name" value="COMT_dimerisation"/>
</dbReference>
<dbReference type="PROSITE" id="PS51683">
    <property type="entry name" value="SAM_OMT_II"/>
    <property type="match status" value="1"/>
</dbReference>
<dbReference type="OrthoDB" id="757282at2759"/>
<evidence type="ECO:0000313" key="8">
    <source>
        <dbReference type="Proteomes" id="UP000604825"/>
    </source>
</evidence>
<dbReference type="PANTHER" id="PTHR11746">
    <property type="entry name" value="O-METHYLTRANSFERASE"/>
    <property type="match status" value="1"/>
</dbReference>
<proteinExistence type="predicted"/>
<dbReference type="InterPro" id="IPR036390">
    <property type="entry name" value="WH_DNA-bd_sf"/>
</dbReference>
<dbReference type="GO" id="GO:0046983">
    <property type="term" value="F:protein dimerization activity"/>
    <property type="evidence" value="ECO:0007669"/>
    <property type="project" value="InterPro"/>
</dbReference>
<dbReference type="Gene3D" id="3.40.50.150">
    <property type="entry name" value="Vaccinia Virus protein VP39"/>
    <property type="match status" value="1"/>
</dbReference>
<dbReference type="GO" id="GO:0008171">
    <property type="term" value="F:O-methyltransferase activity"/>
    <property type="evidence" value="ECO:0007669"/>
    <property type="project" value="InterPro"/>
</dbReference>
<keyword evidence="2" id="KW-0808">Transferase</keyword>
<name>A0A811Q912_9POAL</name>
<organism evidence="7 8">
    <name type="scientific">Miscanthus lutarioriparius</name>
    <dbReference type="NCBI Taxonomy" id="422564"/>
    <lineage>
        <taxon>Eukaryota</taxon>
        <taxon>Viridiplantae</taxon>
        <taxon>Streptophyta</taxon>
        <taxon>Embryophyta</taxon>
        <taxon>Tracheophyta</taxon>
        <taxon>Spermatophyta</taxon>
        <taxon>Magnoliopsida</taxon>
        <taxon>Liliopsida</taxon>
        <taxon>Poales</taxon>
        <taxon>Poaceae</taxon>
        <taxon>PACMAD clade</taxon>
        <taxon>Panicoideae</taxon>
        <taxon>Andropogonodae</taxon>
        <taxon>Andropogoneae</taxon>
        <taxon>Saccharinae</taxon>
        <taxon>Miscanthus</taxon>
    </lineage>
</organism>
<keyword evidence="8" id="KW-1185">Reference proteome</keyword>